<evidence type="ECO:0000313" key="3">
    <source>
        <dbReference type="Proteomes" id="UP001612415"/>
    </source>
</evidence>
<evidence type="ECO:0000256" key="1">
    <source>
        <dbReference type="SAM" id="SignalP"/>
    </source>
</evidence>
<proteinExistence type="predicted"/>
<dbReference type="Proteomes" id="UP001612415">
    <property type="component" value="Unassembled WGS sequence"/>
</dbReference>
<feature type="chain" id="PRO_5045499065" description="Lipoprotein" evidence="1">
    <location>
        <begin position="29"/>
        <end position="146"/>
    </location>
</feature>
<organism evidence="2 3">
    <name type="scientific">Streptomyces cellulosae</name>
    <dbReference type="NCBI Taxonomy" id="1968"/>
    <lineage>
        <taxon>Bacteria</taxon>
        <taxon>Bacillati</taxon>
        <taxon>Actinomycetota</taxon>
        <taxon>Actinomycetes</taxon>
        <taxon>Kitasatosporales</taxon>
        <taxon>Streptomycetaceae</taxon>
        <taxon>Streptomyces</taxon>
    </lineage>
</organism>
<evidence type="ECO:0000313" key="2">
    <source>
        <dbReference type="EMBL" id="MFI5673176.1"/>
    </source>
</evidence>
<comment type="caution">
    <text evidence="2">The sequence shown here is derived from an EMBL/GenBank/DDBJ whole genome shotgun (WGS) entry which is preliminary data.</text>
</comment>
<protein>
    <recommendedName>
        <fullName evidence="4">Lipoprotein</fullName>
    </recommendedName>
</protein>
<name>A0ABW7XSX5_STRCE</name>
<reference evidence="2 3" key="1">
    <citation type="submission" date="2024-10" db="EMBL/GenBank/DDBJ databases">
        <title>The Natural Products Discovery Center: Release of the First 8490 Sequenced Strains for Exploring Actinobacteria Biosynthetic Diversity.</title>
        <authorList>
            <person name="Kalkreuter E."/>
            <person name="Kautsar S.A."/>
            <person name="Yang D."/>
            <person name="Bader C.D."/>
            <person name="Teijaro C.N."/>
            <person name="Fluegel L."/>
            <person name="Davis C.M."/>
            <person name="Simpson J.R."/>
            <person name="Lauterbach L."/>
            <person name="Steele A.D."/>
            <person name="Gui C."/>
            <person name="Meng S."/>
            <person name="Li G."/>
            <person name="Viehrig K."/>
            <person name="Ye F."/>
            <person name="Su P."/>
            <person name="Kiefer A.F."/>
            <person name="Nichols A."/>
            <person name="Cepeda A.J."/>
            <person name="Yan W."/>
            <person name="Fan B."/>
            <person name="Jiang Y."/>
            <person name="Adhikari A."/>
            <person name="Zheng C.-J."/>
            <person name="Schuster L."/>
            <person name="Cowan T.M."/>
            <person name="Smanski M.J."/>
            <person name="Chevrette M.G."/>
            <person name="De Carvalho L.P.S."/>
            <person name="Shen B."/>
        </authorList>
    </citation>
    <scope>NUCLEOTIDE SEQUENCE [LARGE SCALE GENOMIC DNA]</scope>
    <source>
        <strain evidence="2 3">NPDC051599</strain>
    </source>
</reference>
<sequence length="146" mass="15387">MHRPLRRLLSAPALMTAAALLLAGCSGAATEERVDRKQNAPSAKPMTLEQLAAAVHCGKPKVPGKTLDYRQGVCKAGTAEYVLLTFDTAKGQREWLDVSQMYGGVYLVGNRWVLSATPRSAMEAARAKLGGTIEEGLSSGTSPSAG</sequence>
<keyword evidence="3" id="KW-1185">Reference proteome</keyword>
<gene>
    <name evidence="2" type="ORF">ACIA8P_00680</name>
</gene>
<dbReference type="RefSeq" id="WP_398654237.1">
    <property type="nucleotide sequence ID" value="NZ_JBITDC010000001.1"/>
</dbReference>
<keyword evidence="1" id="KW-0732">Signal</keyword>
<accession>A0ABW7XSX5</accession>
<evidence type="ECO:0008006" key="4">
    <source>
        <dbReference type="Google" id="ProtNLM"/>
    </source>
</evidence>
<dbReference type="PROSITE" id="PS51257">
    <property type="entry name" value="PROKAR_LIPOPROTEIN"/>
    <property type="match status" value="1"/>
</dbReference>
<dbReference type="EMBL" id="JBITDC010000001">
    <property type="protein sequence ID" value="MFI5673176.1"/>
    <property type="molecule type" value="Genomic_DNA"/>
</dbReference>
<feature type="signal peptide" evidence="1">
    <location>
        <begin position="1"/>
        <end position="28"/>
    </location>
</feature>